<evidence type="ECO:0000313" key="1">
    <source>
        <dbReference type="EMBL" id="MBU8827469.1"/>
    </source>
</evidence>
<keyword evidence="2" id="KW-1185">Reference proteome</keyword>
<name>A0ABS6I0I8_MYCGD</name>
<dbReference type="Proteomes" id="UP000696413">
    <property type="component" value="Unassembled WGS sequence"/>
</dbReference>
<proteinExistence type="predicted"/>
<dbReference type="EMBL" id="JAHBOM010000044">
    <property type="protein sequence ID" value="MBU8827469.1"/>
    <property type="molecule type" value="Genomic_DNA"/>
</dbReference>
<gene>
    <name evidence="1" type="ORF">KL859_31925</name>
</gene>
<sequence>MLRRTRRGVGIIPIAASGGAAQDYWSEHSMKPPALGGQPVDQQTWLNLNSDQHVVAARAAHALLKQAMYAPPK</sequence>
<evidence type="ECO:0000313" key="2">
    <source>
        <dbReference type="Proteomes" id="UP000696413"/>
    </source>
</evidence>
<dbReference type="RefSeq" id="WP_214396232.1">
    <property type="nucleotide sequence ID" value="NZ_JAHBOL010000072.1"/>
</dbReference>
<organism evidence="1 2">
    <name type="scientific">Mycolicibacterium goodii</name>
    <name type="common">Mycobacterium goodii</name>
    <dbReference type="NCBI Taxonomy" id="134601"/>
    <lineage>
        <taxon>Bacteria</taxon>
        <taxon>Bacillati</taxon>
        <taxon>Actinomycetota</taxon>
        <taxon>Actinomycetes</taxon>
        <taxon>Mycobacteriales</taxon>
        <taxon>Mycobacteriaceae</taxon>
        <taxon>Mycolicibacterium</taxon>
    </lineage>
</organism>
<accession>A0ABS6I0I8</accession>
<protein>
    <submittedName>
        <fullName evidence="1">Uncharacterized protein</fullName>
    </submittedName>
</protein>
<reference evidence="1 2" key="1">
    <citation type="submission" date="2021-05" db="EMBL/GenBank/DDBJ databases">
        <title>Draft Genome Sequences of Clinical Respiratory Isolates of Mycobacterium goodii Recovered in Ireland.</title>
        <authorList>
            <person name="Flanagan P.R."/>
            <person name="Mok S."/>
            <person name="Roycroft E."/>
            <person name="Rogers T.R."/>
            <person name="Fitzgibbon M."/>
        </authorList>
    </citation>
    <scope>NUCLEOTIDE SEQUENCE [LARGE SCALE GENOMIC DNA]</scope>
    <source>
        <strain evidence="1 2">14IE55</strain>
    </source>
</reference>
<comment type="caution">
    <text evidence="1">The sequence shown here is derived from an EMBL/GenBank/DDBJ whole genome shotgun (WGS) entry which is preliminary data.</text>
</comment>